<dbReference type="Pfam" id="PF24681">
    <property type="entry name" value="Kelch_KLHDC2_KLHL20_DRC7"/>
    <property type="match status" value="1"/>
</dbReference>
<dbReference type="Proteomes" id="UP000001593">
    <property type="component" value="Unassembled WGS sequence"/>
</dbReference>
<dbReference type="InterPro" id="IPR000210">
    <property type="entry name" value="BTB/POZ_dom"/>
</dbReference>
<feature type="non-terminal residue" evidence="4">
    <location>
        <position position="1"/>
    </location>
</feature>
<dbReference type="eggNOG" id="KOG4441">
    <property type="taxonomic scope" value="Eukaryota"/>
</dbReference>
<evidence type="ECO:0000259" key="3">
    <source>
        <dbReference type="PROSITE" id="PS50097"/>
    </source>
</evidence>
<dbReference type="SUPFAM" id="SSF54695">
    <property type="entry name" value="POZ domain"/>
    <property type="match status" value="1"/>
</dbReference>
<dbReference type="KEGG" id="nve:5520510"/>
<dbReference type="InterPro" id="IPR011705">
    <property type="entry name" value="BACK"/>
</dbReference>
<evidence type="ECO:0000256" key="1">
    <source>
        <dbReference type="ARBA" id="ARBA00022441"/>
    </source>
</evidence>
<evidence type="ECO:0000313" key="5">
    <source>
        <dbReference type="Proteomes" id="UP000001593"/>
    </source>
</evidence>
<dbReference type="SMART" id="SM00612">
    <property type="entry name" value="Kelch"/>
    <property type="match status" value="5"/>
</dbReference>
<dbReference type="InterPro" id="IPR015915">
    <property type="entry name" value="Kelch-typ_b-propeller"/>
</dbReference>
<sequence>RIRQECKLCDVTLVVEGKEFPAHRIVLAASSKYFYGLFTSEMIEKNAPSVKLQELRASVMNHILTYLYTGEITVTELNAEDLIASANYLLIPRLKGIACKYLERHMTSSNCIYFYKFGEKYECKDLKFYASQLIKKNFAAVGRSKDFMRLGAKQIEDLIASEDLVIGNEEEVFETVVEWIKYDPEKREDYFADLFRHIRLTSITVSYLFATLVPNPLVKSNPECMAKILEAIKQQHTADAPLLAQRPRKCLEHHLDALLTCGGLGPDGSVRDLTYCYIPSEGSWYELSRMTVKRCRHGLSASCGFIYAIGGKDECFHQSVERFDPKTNTWSLVAPMKRRVKLVGTTSLNGNLYVIGGIEFGSESSRRRCDTVQKYDPTTNVWSLVAPISSRRSSVCAVSDNRYVYSIGGLGDNDFQDVLERYDPKLNTWTKLAPMTEKRGCACGAHFGGKIYVFGGTVDAFSRQAMRSCEVYDIAVDQWHEIAPMRVPRYHAGASLLRDRIYVLGGTGSDSLDSEMRQMVECYNVEKNKW</sequence>
<dbReference type="InterPro" id="IPR006652">
    <property type="entry name" value="Kelch_1"/>
</dbReference>
<dbReference type="Gene3D" id="1.25.40.420">
    <property type="match status" value="1"/>
</dbReference>
<dbReference type="GO" id="GO:0005737">
    <property type="term" value="C:cytoplasm"/>
    <property type="evidence" value="ECO:0000318"/>
    <property type="project" value="GO_Central"/>
</dbReference>
<dbReference type="SMART" id="SM00225">
    <property type="entry name" value="BTB"/>
    <property type="match status" value="1"/>
</dbReference>
<dbReference type="InterPro" id="IPR011333">
    <property type="entry name" value="SKP1/BTB/POZ_sf"/>
</dbReference>
<dbReference type="Pfam" id="PF01344">
    <property type="entry name" value="Kelch_1"/>
    <property type="match status" value="2"/>
</dbReference>
<dbReference type="AlphaFoldDB" id="A7RJJ1"/>
<dbReference type="GO" id="GO:1990756">
    <property type="term" value="F:ubiquitin-like ligase-substrate adaptor activity"/>
    <property type="evidence" value="ECO:0000318"/>
    <property type="project" value="GO_Central"/>
</dbReference>
<dbReference type="SMART" id="SM00875">
    <property type="entry name" value="BACK"/>
    <property type="match status" value="1"/>
</dbReference>
<dbReference type="EMBL" id="DS469514">
    <property type="protein sequence ID" value="EDO48272.1"/>
    <property type="molecule type" value="Genomic_DNA"/>
</dbReference>
<dbReference type="HOGENOM" id="CLU_004253_14_3_1"/>
<dbReference type="Gene3D" id="3.30.710.10">
    <property type="entry name" value="Potassium Channel Kv1.1, Chain A"/>
    <property type="match status" value="1"/>
</dbReference>
<feature type="non-terminal residue" evidence="4">
    <location>
        <position position="530"/>
    </location>
</feature>
<dbReference type="PhylomeDB" id="A7RJJ1"/>
<proteinExistence type="predicted"/>
<reference evidence="4 5" key="1">
    <citation type="journal article" date="2007" name="Science">
        <title>Sea anemone genome reveals ancestral eumetazoan gene repertoire and genomic organization.</title>
        <authorList>
            <person name="Putnam N.H."/>
            <person name="Srivastava M."/>
            <person name="Hellsten U."/>
            <person name="Dirks B."/>
            <person name="Chapman J."/>
            <person name="Salamov A."/>
            <person name="Terry A."/>
            <person name="Shapiro H."/>
            <person name="Lindquist E."/>
            <person name="Kapitonov V.V."/>
            <person name="Jurka J."/>
            <person name="Genikhovich G."/>
            <person name="Grigoriev I.V."/>
            <person name="Lucas S.M."/>
            <person name="Steele R.E."/>
            <person name="Finnerty J.R."/>
            <person name="Technau U."/>
            <person name="Martindale M.Q."/>
            <person name="Rokhsar D.S."/>
        </authorList>
    </citation>
    <scope>NUCLEOTIDE SEQUENCE [LARGE SCALE GENOMIC DNA]</scope>
    <source>
        <strain evidence="5">CH2 X CH6</strain>
    </source>
</reference>
<dbReference type="OMA" id="KIRHERM"/>
<gene>
    <name evidence="4" type="ORF">NEMVEDRAFT_v1g60932</name>
</gene>
<dbReference type="PROSITE" id="PS50097">
    <property type="entry name" value="BTB"/>
    <property type="match status" value="1"/>
</dbReference>
<dbReference type="PANTHER" id="PTHR45632:SF17">
    <property type="entry name" value="KELCH-LIKE PROTEIN 31"/>
    <property type="match status" value="1"/>
</dbReference>
<dbReference type="GO" id="GO:0031463">
    <property type="term" value="C:Cul3-RING ubiquitin ligase complex"/>
    <property type="evidence" value="ECO:0000318"/>
    <property type="project" value="GO_Central"/>
</dbReference>
<keyword evidence="2" id="KW-0677">Repeat</keyword>
<keyword evidence="5" id="KW-1185">Reference proteome</keyword>
<dbReference type="OrthoDB" id="45365at2759"/>
<dbReference type="Pfam" id="PF07707">
    <property type="entry name" value="BACK"/>
    <property type="match status" value="1"/>
</dbReference>
<dbReference type="PIRSF" id="PIRSF037037">
    <property type="entry name" value="Kelch-like_protein_gigaxonin"/>
    <property type="match status" value="1"/>
</dbReference>
<keyword evidence="1" id="KW-0880">Kelch repeat</keyword>
<evidence type="ECO:0000256" key="2">
    <source>
        <dbReference type="ARBA" id="ARBA00022737"/>
    </source>
</evidence>
<dbReference type="Pfam" id="PF00651">
    <property type="entry name" value="BTB"/>
    <property type="match status" value="1"/>
</dbReference>
<dbReference type="InParanoid" id="A7RJJ1"/>
<dbReference type="GO" id="GO:0043161">
    <property type="term" value="P:proteasome-mediated ubiquitin-dependent protein catabolic process"/>
    <property type="evidence" value="ECO:0000318"/>
    <property type="project" value="GO_Central"/>
</dbReference>
<dbReference type="FunFam" id="1.25.40.420:FF:000001">
    <property type="entry name" value="Kelch-like family member 12"/>
    <property type="match status" value="1"/>
</dbReference>
<dbReference type="Gene3D" id="2.120.10.80">
    <property type="entry name" value="Kelch-type beta propeller"/>
    <property type="match status" value="2"/>
</dbReference>
<dbReference type="InterPro" id="IPR017096">
    <property type="entry name" value="BTB-kelch_protein"/>
</dbReference>
<protein>
    <recommendedName>
        <fullName evidence="3">BTB domain-containing protein</fullName>
    </recommendedName>
</protein>
<dbReference type="SUPFAM" id="SSF117281">
    <property type="entry name" value="Kelch motif"/>
    <property type="match status" value="1"/>
</dbReference>
<evidence type="ECO:0000313" key="4">
    <source>
        <dbReference type="EMBL" id="EDO48272.1"/>
    </source>
</evidence>
<organism evidence="4 5">
    <name type="scientific">Nematostella vectensis</name>
    <name type="common">Starlet sea anemone</name>
    <dbReference type="NCBI Taxonomy" id="45351"/>
    <lineage>
        <taxon>Eukaryota</taxon>
        <taxon>Metazoa</taxon>
        <taxon>Cnidaria</taxon>
        <taxon>Anthozoa</taxon>
        <taxon>Hexacorallia</taxon>
        <taxon>Actiniaria</taxon>
        <taxon>Edwardsiidae</taxon>
        <taxon>Nematostella</taxon>
    </lineage>
</organism>
<feature type="domain" description="BTB" evidence="3">
    <location>
        <begin position="9"/>
        <end position="76"/>
    </location>
</feature>
<dbReference type="STRING" id="45351.A7RJJ1"/>
<name>A7RJJ1_NEMVE</name>
<accession>A7RJJ1</accession>
<dbReference type="PANTHER" id="PTHR45632">
    <property type="entry name" value="LD33804P"/>
    <property type="match status" value="1"/>
</dbReference>